<organism evidence="1 2">
    <name type="scientific">Stephania japonica</name>
    <dbReference type="NCBI Taxonomy" id="461633"/>
    <lineage>
        <taxon>Eukaryota</taxon>
        <taxon>Viridiplantae</taxon>
        <taxon>Streptophyta</taxon>
        <taxon>Embryophyta</taxon>
        <taxon>Tracheophyta</taxon>
        <taxon>Spermatophyta</taxon>
        <taxon>Magnoliopsida</taxon>
        <taxon>Ranunculales</taxon>
        <taxon>Menispermaceae</taxon>
        <taxon>Menispermoideae</taxon>
        <taxon>Cissampelideae</taxon>
        <taxon>Stephania</taxon>
    </lineage>
</organism>
<dbReference type="AlphaFoldDB" id="A0AAP0K541"/>
<name>A0AAP0K541_9MAGN</name>
<accession>A0AAP0K541</accession>
<evidence type="ECO:0000313" key="1">
    <source>
        <dbReference type="EMBL" id="KAK9145334.1"/>
    </source>
</evidence>
<sequence length="96" mass="9896">MDKSTISDLDRYNFVGTPTMWRLGDGSVDFGCGGNGGSVAIRISCGAGSSFGDYGVGYGGCSGGSDCRLMQRRLKGWAGLAVHVSFSRGSSSTVAR</sequence>
<gene>
    <name evidence="1" type="ORF">Sjap_005237</name>
</gene>
<dbReference type="Proteomes" id="UP001417504">
    <property type="component" value="Unassembled WGS sequence"/>
</dbReference>
<dbReference type="EMBL" id="JBBNAE010000002">
    <property type="protein sequence ID" value="KAK9145334.1"/>
    <property type="molecule type" value="Genomic_DNA"/>
</dbReference>
<reference evidence="1 2" key="1">
    <citation type="submission" date="2024-01" db="EMBL/GenBank/DDBJ databases">
        <title>Genome assemblies of Stephania.</title>
        <authorList>
            <person name="Yang L."/>
        </authorList>
    </citation>
    <scope>NUCLEOTIDE SEQUENCE [LARGE SCALE GENOMIC DNA]</scope>
    <source>
        <strain evidence="1">QJT</strain>
        <tissue evidence="1">Leaf</tissue>
    </source>
</reference>
<proteinExistence type="predicted"/>
<protein>
    <submittedName>
        <fullName evidence="1">Uncharacterized protein</fullName>
    </submittedName>
</protein>
<evidence type="ECO:0000313" key="2">
    <source>
        <dbReference type="Proteomes" id="UP001417504"/>
    </source>
</evidence>
<comment type="caution">
    <text evidence="1">The sequence shown here is derived from an EMBL/GenBank/DDBJ whole genome shotgun (WGS) entry which is preliminary data.</text>
</comment>
<keyword evidence="2" id="KW-1185">Reference proteome</keyword>